<comment type="similarity">
    <text evidence="1 4">Belongs to the 5-formyltetrahydrofolate cyclo-ligase family.</text>
</comment>
<comment type="caution">
    <text evidence="5">The sequence shown here is derived from an EMBL/GenBank/DDBJ whole genome shotgun (WGS) entry which is preliminary data.</text>
</comment>
<dbReference type="InterPro" id="IPR037171">
    <property type="entry name" value="NagB/RpiA_transferase-like"/>
</dbReference>
<evidence type="ECO:0000256" key="1">
    <source>
        <dbReference type="ARBA" id="ARBA00010638"/>
    </source>
</evidence>
<dbReference type="PANTHER" id="PTHR23407:SF1">
    <property type="entry name" value="5-FORMYLTETRAHYDROFOLATE CYCLO-LIGASE"/>
    <property type="match status" value="1"/>
</dbReference>
<accession>A0ABT0GHJ9</accession>
<sequence length="190" mass="20709">MATDPRQGLRAELRARRHALDARARMAAGQAIADALRPSLGGYVAGYWAVDGEVPLLGLLSGPQDFVYCLPVLQPGKRLRFAPWRAGDALVQNRFGIPEPDLQPSSLLEPEALDHVLVPLLGFDGRGHRLGTGGGYYDRSFAFRHQHRGAPRLVGIGYACQRVERLPAADWDVPLDLVATEKGLVEPAQD</sequence>
<dbReference type="RefSeq" id="WP_248208287.1">
    <property type="nucleotide sequence ID" value="NZ_JALNMH010000007.1"/>
</dbReference>
<evidence type="ECO:0000256" key="4">
    <source>
        <dbReference type="RuleBase" id="RU361279"/>
    </source>
</evidence>
<protein>
    <recommendedName>
        <fullName evidence="4">5-formyltetrahydrofolate cyclo-ligase</fullName>
        <ecNumber evidence="4">6.3.3.2</ecNumber>
    </recommendedName>
</protein>
<dbReference type="SUPFAM" id="SSF100950">
    <property type="entry name" value="NagB/RpiA/CoA transferase-like"/>
    <property type="match status" value="1"/>
</dbReference>
<dbReference type="PANTHER" id="PTHR23407">
    <property type="entry name" value="ATPASE INHIBITOR/5-FORMYLTETRAHYDROFOLATE CYCLO-LIGASE"/>
    <property type="match status" value="1"/>
</dbReference>
<comment type="catalytic activity">
    <reaction evidence="4">
        <text>(6S)-5-formyl-5,6,7,8-tetrahydrofolate + ATP = (6R)-5,10-methenyltetrahydrofolate + ADP + phosphate</text>
        <dbReference type="Rhea" id="RHEA:10488"/>
        <dbReference type="ChEBI" id="CHEBI:30616"/>
        <dbReference type="ChEBI" id="CHEBI:43474"/>
        <dbReference type="ChEBI" id="CHEBI:57455"/>
        <dbReference type="ChEBI" id="CHEBI:57457"/>
        <dbReference type="ChEBI" id="CHEBI:456216"/>
        <dbReference type="EC" id="6.3.3.2"/>
    </reaction>
</comment>
<proteinExistence type="inferred from homology"/>
<dbReference type="InterPro" id="IPR024185">
    <property type="entry name" value="FTHF_cligase-like_sf"/>
</dbReference>
<evidence type="ECO:0000256" key="2">
    <source>
        <dbReference type="ARBA" id="ARBA00022741"/>
    </source>
</evidence>
<name>A0ABT0GHJ9_9GAMM</name>
<reference evidence="5" key="1">
    <citation type="submission" date="2022-04" db="EMBL/GenBank/DDBJ databases">
        <title>Lysobacter sp. CAU 1642 isolated from sea sand.</title>
        <authorList>
            <person name="Kim W."/>
        </authorList>
    </citation>
    <scope>NUCLEOTIDE SEQUENCE</scope>
    <source>
        <strain evidence="5">CAU 1642</strain>
    </source>
</reference>
<keyword evidence="3 4" id="KW-0067">ATP-binding</keyword>
<organism evidence="5 6">
    <name type="scientific">Pseudomarimonas salicorniae</name>
    <dbReference type="NCBI Taxonomy" id="2933270"/>
    <lineage>
        <taxon>Bacteria</taxon>
        <taxon>Pseudomonadati</taxon>
        <taxon>Pseudomonadota</taxon>
        <taxon>Gammaproteobacteria</taxon>
        <taxon>Lysobacterales</taxon>
        <taxon>Lysobacteraceae</taxon>
        <taxon>Pseudomarimonas</taxon>
    </lineage>
</organism>
<keyword evidence="4" id="KW-0479">Metal-binding</keyword>
<dbReference type="GO" id="GO:0030272">
    <property type="term" value="F:5-formyltetrahydrofolate cyclo-ligase activity"/>
    <property type="evidence" value="ECO:0007669"/>
    <property type="project" value="UniProtKB-EC"/>
</dbReference>
<dbReference type="NCBIfam" id="TIGR02727">
    <property type="entry name" value="MTHFS_bact"/>
    <property type="match status" value="1"/>
</dbReference>
<keyword evidence="2 4" id="KW-0547">Nucleotide-binding</keyword>
<evidence type="ECO:0000313" key="5">
    <source>
        <dbReference type="EMBL" id="MCK7593822.1"/>
    </source>
</evidence>
<keyword evidence="6" id="KW-1185">Reference proteome</keyword>
<evidence type="ECO:0000313" key="6">
    <source>
        <dbReference type="Proteomes" id="UP001431449"/>
    </source>
</evidence>
<evidence type="ECO:0000256" key="3">
    <source>
        <dbReference type="ARBA" id="ARBA00022840"/>
    </source>
</evidence>
<dbReference type="InterPro" id="IPR002698">
    <property type="entry name" value="FTHF_cligase"/>
</dbReference>
<dbReference type="Gene3D" id="3.40.50.10420">
    <property type="entry name" value="NagB/RpiA/CoA transferase-like"/>
    <property type="match status" value="1"/>
</dbReference>
<dbReference type="Pfam" id="PF01812">
    <property type="entry name" value="5-FTHF_cyc-lig"/>
    <property type="match status" value="1"/>
</dbReference>
<comment type="cofactor">
    <cofactor evidence="4">
        <name>Mg(2+)</name>
        <dbReference type="ChEBI" id="CHEBI:18420"/>
    </cofactor>
</comment>
<dbReference type="PIRSF" id="PIRSF006806">
    <property type="entry name" value="FTHF_cligase"/>
    <property type="match status" value="1"/>
</dbReference>
<dbReference type="Proteomes" id="UP001431449">
    <property type="component" value="Unassembled WGS sequence"/>
</dbReference>
<gene>
    <name evidence="5" type="ORF">M0G41_09075</name>
</gene>
<keyword evidence="4" id="KW-0460">Magnesium</keyword>
<dbReference type="EMBL" id="JALNMH010000007">
    <property type="protein sequence ID" value="MCK7593822.1"/>
    <property type="molecule type" value="Genomic_DNA"/>
</dbReference>
<keyword evidence="5" id="KW-0436">Ligase</keyword>
<dbReference type="EC" id="6.3.3.2" evidence="4"/>